<dbReference type="AlphaFoldDB" id="A0A2S2CUH7"/>
<gene>
    <name evidence="1" type="ORF">DEW08_18590</name>
</gene>
<evidence type="ECO:0000313" key="1">
    <source>
        <dbReference type="EMBL" id="AWK88136.1"/>
    </source>
</evidence>
<organism evidence="1 2">
    <name type="scientific">Azospirillum thermophilum</name>
    <dbReference type="NCBI Taxonomy" id="2202148"/>
    <lineage>
        <taxon>Bacteria</taxon>
        <taxon>Pseudomonadati</taxon>
        <taxon>Pseudomonadota</taxon>
        <taxon>Alphaproteobacteria</taxon>
        <taxon>Rhodospirillales</taxon>
        <taxon>Azospirillaceae</taxon>
        <taxon>Azospirillum</taxon>
    </lineage>
</organism>
<dbReference type="Proteomes" id="UP000245629">
    <property type="component" value="Chromosome 3"/>
</dbReference>
<protein>
    <submittedName>
        <fullName evidence="1">Uncharacterized protein</fullName>
    </submittedName>
</protein>
<proteinExistence type="predicted"/>
<reference evidence="2" key="1">
    <citation type="submission" date="2018-05" db="EMBL/GenBank/DDBJ databases">
        <title>Azospirillum thermophila sp. nov., a novel isolated from hot spring.</title>
        <authorList>
            <person name="Zhao Z."/>
        </authorList>
    </citation>
    <scope>NUCLEOTIDE SEQUENCE [LARGE SCALE GENOMIC DNA]</scope>
    <source>
        <strain evidence="2">CFH 70021</strain>
    </source>
</reference>
<sequence>MLKGKSVGPLRAEQFPRLAEEGLITHRSLVRQQGTGDARPLYRHPDLVRAVFGRKAPLVSLKGRLEDARTRPLVGVAASLLVGMLATFR</sequence>
<dbReference type="KEGG" id="azz:DEW08_18590"/>
<keyword evidence="2" id="KW-1185">Reference proteome</keyword>
<evidence type="ECO:0000313" key="2">
    <source>
        <dbReference type="Proteomes" id="UP000245629"/>
    </source>
</evidence>
<dbReference type="EMBL" id="CP029354">
    <property type="protein sequence ID" value="AWK88136.1"/>
    <property type="molecule type" value="Genomic_DNA"/>
</dbReference>
<name>A0A2S2CUH7_9PROT</name>
<accession>A0A2S2CUH7</accession>